<dbReference type="AlphaFoldDB" id="A0A9D1MDN2"/>
<reference evidence="4" key="1">
    <citation type="submission" date="2020-10" db="EMBL/GenBank/DDBJ databases">
        <authorList>
            <person name="Gilroy R."/>
        </authorList>
    </citation>
    <scope>NUCLEOTIDE SEQUENCE</scope>
    <source>
        <strain evidence="4">USAMLcec3-3695</strain>
    </source>
</reference>
<dbReference type="InterPro" id="IPR025303">
    <property type="entry name" value="PdaC"/>
</dbReference>
<evidence type="ECO:0000313" key="5">
    <source>
        <dbReference type="Proteomes" id="UP000824109"/>
    </source>
</evidence>
<feature type="signal peptide" evidence="1">
    <location>
        <begin position="1"/>
        <end position="19"/>
    </location>
</feature>
<protein>
    <submittedName>
        <fullName evidence="4">DUF3298 and DUF4163 domain-containing protein</fullName>
    </submittedName>
</protein>
<dbReference type="Gene3D" id="3.90.640.20">
    <property type="entry name" value="Heat-shock cognate protein, ATPase"/>
    <property type="match status" value="1"/>
</dbReference>
<evidence type="ECO:0000259" key="3">
    <source>
        <dbReference type="Pfam" id="PF13739"/>
    </source>
</evidence>
<gene>
    <name evidence="4" type="ORF">IAA61_10620</name>
</gene>
<keyword evidence="1" id="KW-0732">Signal</keyword>
<evidence type="ECO:0000313" key="4">
    <source>
        <dbReference type="EMBL" id="HIU58244.1"/>
    </source>
</evidence>
<dbReference type="Gene3D" id="3.30.565.40">
    <property type="entry name" value="Fervidobacterium nodosum Rt17-B1 like"/>
    <property type="match status" value="1"/>
</dbReference>
<dbReference type="EMBL" id="DVNB01000108">
    <property type="protein sequence ID" value="HIU58244.1"/>
    <property type="molecule type" value="Genomic_DNA"/>
</dbReference>
<organism evidence="4 5">
    <name type="scientific">Candidatus Ornithomonoglobus merdipullorum</name>
    <dbReference type="NCBI Taxonomy" id="2840895"/>
    <lineage>
        <taxon>Bacteria</taxon>
        <taxon>Bacillati</taxon>
        <taxon>Bacillota</taxon>
        <taxon>Clostridia</taxon>
        <taxon>Candidatus Ornithomonoglobus</taxon>
    </lineage>
</organism>
<feature type="domain" description="Deacetylase PdaC" evidence="3">
    <location>
        <begin position="45"/>
        <end position="123"/>
    </location>
</feature>
<dbReference type="InterPro" id="IPR021729">
    <property type="entry name" value="DUF3298"/>
</dbReference>
<feature type="chain" id="PRO_5039159185" evidence="1">
    <location>
        <begin position="20"/>
        <end position="238"/>
    </location>
</feature>
<sequence length="238" mass="26660">MRSLAAALAAVLPVSACSAAGGYGTEITSEEFETGYSTVYAETISFSGFENKEYESELNLSVENDVKAAVEEFDSLAQEAAETLPEGVKSALNITQDVKRADSGFVSFVESHYIYVGGAHGNTSWYPRNIDVISSDPHNLTLSELFSDEEYKEKLTLLMEEEIKEDPERYSGLWEQPSVNDETENNFYVTDSDLVIFFPPYTLSYYAKGFVEFDIRLTEIEGMLKDEYKRLVIEGKSQ</sequence>
<evidence type="ECO:0000256" key="1">
    <source>
        <dbReference type="SAM" id="SignalP"/>
    </source>
</evidence>
<dbReference type="Pfam" id="PF11738">
    <property type="entry name" value="DUF3298"/>
    <property type="match status" value="1"/>
</dbReference>
<name>A0A9D1MDN2_9FIRM</name>
<dbReference type="InterPro" id="IPR037126">
    <property type="entry name" value="PdaC/RsiV-like_sf"/>
</dbReference>
<dbReference type="Pfam" id="PF13739">
    <property type="entry name" value="PdaC"/>
    <property type="match status" value="1"/>
</dbReference>
<feature type="domain" description="DUF3298" evidence="2">
    <location>
        <begin position="144"/>
        <end position="216"/>
    </location>
</feature>
<comment type="caution">
    <text evidence="4">The sequence shown here is derived from an EMBL/GenBank/DDBJ whole genome shotgun (WGS) entry which is preliminary data.</text>
</comment>
<proteinExistence type="predicted"/>
<dbReference type="Proteomes" id="UP000824109">
    <property type="component" value="Unassembled WGS sequence"/>
</dbReference>
<accession>A0A9D1MDN2</accession>
<evidence type="ECO:0000259" key="2">
    <source>
        <dbReference type="Pfam" id="PF11738"/>
    </source>
</evidence>
<reference evidence="4" key="2">
    <citation type="journal article" date="2021" name="PeerJ">
        <title>Extensive microbial diversity within the chicken gut microbiome revealed by metagenomics and culture.</title>
        <authorList>
            <person name="Gilroy R."/>
            <person name="Ravi A."/>
            <person name="Getino M."/>
            <person name="Pursley I."/>
            <person name="Horton D.L."/>
            <person name="Alikhan N.F."/>
            <person name="Baker D."/>
            <person name="Gharbi K."/>
            <person name="Hall N."/>
            <person name="Watson M."/>
            <person name="Adriaenssens E.M."/>
            <person name="Foster-Nyarko E."/>
            <person name="Jarju S."/>
            <person name="Secka A."/>
            <person name="Antonio M."/>
            <person name="Oren A."/>
            <person name="Chaudhuri R.R."/>
            <person name="La Ragione R."/>
            <person name="Hildebrand F."/>
            <person name="Pallen M.J."/>
        </authorList>
    </citation>
    <scope>NUCLEOTIDE SEQUENCE</scope>
    <source>
        <strain evidence="4">USAMLcec3-3695</strain>
    </source>
</reference>